<feature type="region of interest" description="Disordered" evidence="1">
    <location>
        <begin position="1"/>
        <end position="39"/>
    </location>
</feature>
<dbReference type="Proteomes" id="UP001457282">
    <property type="component" value="Unassembled WGS sequence"/>
</dbReference>
<gene>
    <name evidence="2" type="ORF">M0R45_012403</name>
</gene>
<feature type="compositionally biased region" description="Basic and acidic residues" evidence="1">
    <location>
        <begin position="14"/>
        <end position="27"/>
    </location>
</feature>
<protein>
    <submittedName>
        <fullName evidence="2">Uncharacterized protein</fullName>
    </submittedName>
</protein>
<accession>A0AAW1YCK2</accession>
<comment type="caution">
    <text evidence="2">The sequence shown here is derived from an EMBL/GenBank/DDBJ whole genome shotgun (WGS) entry which is preliminary data.</text>
</comment>
<evidence type="ECO:0000313" key="3">
    <source>
        <dbReference type="Proteomes" id="UP001457282"/>
    </source>
</evidence>
<evidence type="ECO:0000256" key="1">
    <source>
        <dbReference type="SAM" id="MobiDB-lite"/>
    </source>
</evidence>
<proteinExistence type="predicted"/>
<sequence length="291" mass="31748">MDEKNINLQALEGDQNKVERNGDKKISSEGGLERGGPNPVQTLYQWIEATQELEPEEKGNQEGTCVGFASTLRVTPVPFDLNVVDGEAHLLLLRHHRPIPPPHPSVPQPFIENFDRNDTEETHIHNDSLLHGAEPDASVFRIMGTNVDIKKTKVFLKLCLRQTMARLFIFLGTISVEWPKGATSSPLSVVQPPPLSLSCLTSTGPSALHQLLFRPPPFSHSCLSSTGGTETKEPESDVRGMAVMATCSPSAIVDPPPLSLSCLTSTGGTKRKEPEGSQEPYVPKRNRACSC</sequence>
<dbReference type="EMBL" id="JBEDUW010000002">
    <property type="protein sequence ID" value="KAK9946966.1"/>
    <property type="molecule type" value="Genomic_DNA"/>
</dbReference>
<dbReference type="AlphaFoldDB" id="A0AAW1YCK2"/>
<evidence type="ECO:0000313" key="2">
    <source>
        <dbReference type="EMBL" id="KAK9946966.1"/>
    </source>
</evidence>
<name>A0AAW1YCK2_RUBAR</name>
<keyword evidence="3" id="KW-1185">Reference proteome</keyword>
<organism evidence="2 3">
    <name type="scientific">Rubus argutus</name>
    <name type="common">Southern blackberry</name>
    <dbReference type="NCBI Taxonomy" id="59490"/>
    <lineage>
        <taxon>Eukaryota</taxon>
        <taxon>Viridiplantae</taxon>
        <taxon>Streptophyta</taxon>
        <taxon>Embryophyta</taxon>
        <taxon>Tracheophyta</taxon>
        <taxon>Spermatophyta</taxon>
        <taxon>Magnoliopsida</taxon>
        <taxon>eudicotyledons</taxon>
        <taxon>Gunneridae</taxon>
        <taxon>Pentapetalae</taxon>
        <taxon>rosids</taxon>
        <taxon>fabids</taxon>
        <taxon>Rosales</taxon>
        <taxon>Rosaceae</taxon>
        <taxon>Rosoideae</taxon>
        <taxon>Rosoideae incertae sedis</taxon>
        <taxon>Rubus</taxon>
    </lineage>
</organism>
<reference evidence="2 3" key="1">
    <citation type="journal article" date="2023" name="G3 (Bethesda)">
        <title>A chromosome-length genome assembly and annotation of blackberry (Rubus argutus, cv. 'Hillquist').</title>
        <authorList>
            <person name="Bruna T."/>
            <person name="Aryal R."/>
            <person name="Dudchenko O."/>
            <person name="Sargent D.J."/>
            <person name="Mead D."/>
            <person name="Buti M."/>
            <person name="Cavallini A."/>
            <person name="Hytonen T."/>
            <person name="Andres J."/>
            <person name="Pham M."/>
            <person name="Weisz D."/>
            <person name="Mascagni F."/>
            <person name="Usai G."/>
            <person name="Natali L."/>
            <person name="Bassil N."/>
            <person name="Fernandez G.E."/>
            <person name="Lomsadze A."/>
            <person name="Armour M."/>
            <person name="Olukolu B."/>
            <person name="Poorten T."/>
            <person name="Britton C."/>
            <person name="Davik J."/>
            <person name="Ashrafi H."/>
            <person name="Aiden E.L."/>
            <person name="Borodovsky M."/>
            <person name="Worthington M."/>
        </authorList>
    </citation>
    <scope>NUCLEOTIDE SEQUENCE [LARGE SCALE GENOMIC DNA]</scope>
    <source>
        <strain evidence="2">PI 553951</strain>
    </source>
</reference>
<feature type="region of interest" description="Disordered" evidence="1">
    <location>
        <begin position="263"/>
        <end position="291"/>
    </location>
</feature>